<reference evidence="9 10" key="1">
    <citation type="journal article" date="2014" name="Genome Biol. Evol.">
        <title>The genome of the myxosporean Thelohanellus kitauei shows adaptations to nutrient acquisition within its fish host.</title>
        <authorList>
            <person name="Yang Y."/>
            <person name="Xiong J."/>
            <person name="Zhou Z."/>
            <person name="Huo F."/>
            <person name="Miao W."/>
            <person name="Ran C."/>
            <person name="Liu Y."/>
            <person name="Zhang J."/>
            <person name="Feng J."/>
            <person name="Wang M."/>
            <person name="Wang M."/>
            <person name="Wang L."/>
            <person name="Yao B."/>
        </authorList>
    </citation>
    <scope>NUCLEOTIDE SEQUENCE [LARGE SCALE GENOMIC DNA]</scope>
    <source>
        <strain evidence="9">Wuqing</strain>
    </source>
</reference>
<dbReference type="GO" id="GO:0005524">
    <property type="term" value="F:ATP binding"/>
    <property type="evidence" value="ECO:0007669"/>
    <property type="project" value="UniProtKB-UniRule"/>
</dbReference>
<evidence type="ECO:0000259" key="8">
    <source>
        <dbReference type="PROSITE" id="PS50011"/>
    </source>
</evidence>
<dbReference type="PROSITE" id="PS00107">
    <property type="entry name" value="PROTEIN_KINASE_ATP"/>
    <property type="match status" value="1"/>
</dbReference>
<comment type="similarity">
    <text evidence="7">Belongs to the protein kinase superfamily.</text>
</comment>
<dbReference type="GO" id="GO:0035556">
    <property type="term" value="P:intracellular signal transduction"/>
    <property type="evidence" value="ECO:0007669"/>
    <property type="project" value="TreeGrafter"/>
</dbReference>
<dbReference type="Gene3D" id="1.10.510.10">
    <property type="entry name" value="Transferase(Phosphotransferase) domain 1"/>
    <property type="match status" value="1"/>
</dbReference>
<dbReference type="InterPro" id="IPR008271">
    <property type="entry name" value="Ser/Thr_kinase_AS"/>
</dbReference>
<dbReference type="OrthoDB" id="10260894at2759"/>
<evidence type="ECO:0000256" key="7">
    <source>
        <dbReference type="RuleBase" id="RU000304"/>
    </source>
</evidence>
<keyword evidence="4 9" id="KW-0418">Kinase</keyword>
<dbReference type="InterPro" id="IPR017441">
    <property type="entry name" value="Protein_kinase_ATP_BS"/>
</dbReference>
<protein>
    <submittedName>
        <fullName evidence="9">Death-associated protein kinase 2</fullName>
    </submittedName>
</protein>
<feature type="domain" description="Protein kinase" evidence="8">
    <location>
        <begin position="37"/>
        <end position="310"/>
    </location>
</feature>
<dbReference type="GO" id="GO:0043065">
    <property type="term" value="P:positive regulation of apoptotic process"/>
    <property type="evidence" value="ECO:0007669"/>
    <property type="project" value="TreeGrafter"/>
</dbReference>
<sequence length="379" mass="44080">MMLCDTPTLNRCLSHQVDLNETNEKRIIESPNLSSKYEVWEELGRGMHANVFRGKKVASNDFFALKITKFTRLKRKRDEHNQALLNEASILKNLDHQNIIKCYEAFECQLQIVVVIELIEGGELFHYLTLNETITEMECIHFARQILDGINYIHSKNIAHLDLKPENIMLKNFMDKELVIVDFSLSRVIKQNEKLKLMQGTVEFSAPEIFNYELIGLYTDMWAFGVILYIMLTGHSPFLADDEAQTKINICLVDVPYDIEQFKTISKHAVELIKVVLVKEGRLVFDFFIFTKITFRKRLTAQQAINHRWFRVANQLKSRSKSMIGTHGFRKFLSINARTKMPSIVHPRSNDEAFDQPYGQSFFKPIIFGNTTLTRTKSF</sequence>
<dbReference type="EMBL" id="JWZT01003820">
    <property type="protein sequence ID" value="KII65461.1"/>
    <property type="molecule type" value="Genomic_DNA"/>
</dbReference>
<feature type="binding site" evidence="6">
    <location>
        <position position="66"/>
    </location>
    <ligand>
        <name>ATP</name>
        <dbReference type="ChEBI" id="CHEBI:30616"/>
    </ligand>
</feature>
<dbReference type="SUPFAM" id="SSF56112">
    <property type="entry name" value="Protein kinase-like (PK-like)"/>
    <property type="match status" value="1"/>
</dbReference>
<dbReference type="Proteomes" id="UP000031668">
    <property type="component" value="Unassembled WGS sequence"/>
</dbReference>
<evidence type="ECO:0000313" key="9">
    <source>
        <dbReference type="EMBL" id="KII65461.1"/>
    </source>
</evidence>
<keyword evidence="3 6" id="KW-0547">Nucleotide-binding</keyword>
<organism evidence="9 10">
    <name type="scientific">Thelohanellus kitauei</name>
    <name type="common">Myxosporean</name>
    <dbReference type="NCBI Taxonomy" id="669202"/>
    <lineage>
        <taxon>Eukaryota</taxon>
        <taxon>Metazoa</taxon>
        <taxon>Cnidaria</taxon>
        <taxon>Myxozoa</taxon>
        <taxon>Myxosporea</taxon>
        <taxon>Bivalvulida</taxon>
        <taxon>Platysporina</taxon>
        <taxon>Myxobolidae</taxon>
        <taxon>Thelohanellus</taxon>
    </lineage>
</organism>
<keyword evidence="10" id="KW-1185">Reference proteome</keyword>
<keyword evidence="5 6" id="KW-0067">ATP-binding</keyword>
<dbReference type="PROSITE" id="PS00108">
    <property type="entry name" value="PROTEIN_KINASE_ST"/>
    <property type="match status" value="1"/>
</dbReference>
<evidence type="ECO:0000256" key="1">
    <source>
        <dbReference type="ARBA" id="ARBA00022527"/>
    </source>
</evidence>
<dbReference type="GO" id="GO:0005634">
    <property type="term" value="C:nucleus"/>
    <property type="evidence" value="ECO:0007669"/>
    <property type="project" value="TreeGrafter"/>
</dbReference>
<comment type="caution">
    <text evidence="9">The sequence shown here is derived from an EMBL/GenBank/DDBJ whole genome shotgun (WGS) entry which is preliminary data.</text>
</comment>
<dbReference type="PANTHER" id="PTHR24342">
    <property type="entry name" value="SERINE/THREONINE-PROTEIN KINASE 17"/>
    <property type="match status" value="1"/>
</dbReference>
<proteinExistence type="inferred from homology"/>
<name>A0A0C2MEA1_THEKT</name>
<dbReference type="FunFam" id="1.10.510.10:FF:000571">
    <property type="entry name" value="Maternal embryonic leucine zipper kinase"/>
    <property type="match status" value="1"/>
</dbReference>
<dbReference type="InterPro" id="IPR011009">
    <property type="entry name" value="Kinase-like_dom_sf"/>
</dbReference>
<dbReference type="Pfam" id="PF00069">
    <property type="entry name" value="Pkinase"/>
    <property type="match status" value="1"/>
</dbReference>
<dbReference type="PANTHER" id="PTHR24342:SF20">
    <property type="entry name" value="MYOSIN LIGHT CHAIN KINASE, SMOOTH MUSCLE"/>
    <property type="match status" value="1"/>
</dbReference>
<keyword evidence="2" id="KW-0808">Transferase</keyword>
<dbReference type="PROSITE" id="PS50011">
    <property type="entry name" value="PROTEIN_KINASE_DOM"/>
    <property type="match status" value="1"/>
</dbReference>
<evidence type="ECO:0000256" key="5">
    <source>
        <dbReference type="ARBA" id="ARBA00022840"/>
    </source>
</evidence>
<evidence type="ECO:0000256" key="3">
    <source>
        <dbReference type="ARBA" id="ARBA00022741"/>
    </source>
</evidence>
<dbReference type="InterPro" id="IPR000719">
    <property type="entry name" value="Prot_kinase_dom"/>
</dbReference>
<evidence type="ECO:0000256" key="4">
    <source>
        <dbReference type="ARBA" id="ARBA00022777"/>
    </source>
</evidence>
<keyword evidence="1 7" id="KW-0723">Serine/threonine-protein kinase</keyword>
<evidence type="ECO:0000313" key="10">
    <source>
        <dbReference type="Proteomes" id="UP000031668"/>
    </source>
</evidence>
<evidence type="ECO:0000256" key="2">
    <source>
        <dbReference type="ARBA" id="ARBA00022679"/>
    </source>
</evidence>
<dbReference type="GO" id="GO:0004674">
    <property type="term" value="F:protein serine/threonine kinase activity"/>
    <property type="evidence" value="ECO:0007669"/>
    <property type="project" value="UniProtKB-KW"/>
</dbReference>
<dbReference type="SMART" id="SM00220">
    <property type="entry name" value="S_TKc"/>
    <property type="match status" value="1"/>
</dbReference>
<evidence type="ECO:0000256" key="6">
    <source>
        <dbReference type="PROSITE-ProRule" id="PRU10141"/>
    </source>
</evidence>
<dbReference type="AlphaFoldDB" id="A0A0C2MEA1"/>
<accession>A0A0C2MEA1</accession>
<gene>
    <name evidence="9" type="ORF">RF11_03544</name>
</gene>
<dbReference type="Gene3D" id="3.30.200.20">
    <property type="entry name" value="Phosphorylase Kinase, domain 1"/>
    <property type="match status" value="1"/>
</dbReference>